<gene>
    <name evidence="2" type="ORF">HN018_02055</name>
</gene>
<evidence type="ECO:0000313" key="2">
    <source>
        <dbReference type="EMBL" id="QKE88989.1"/>
    </source>
</evidence>
<name>A0A6M8HHX8_9PROT</name>
<dbReference type="KEGG" id="lck:HN018_02055"/>
<feature type="signal peptide" evidence="1">
    <location>
        <begin position="1"/>
        <end position="30"/>
    </location>
</feature>
<dbReference type="EMBL" id="CP053708">
    <property type="protein sequence ID" value="QKE88989.1"/>
    <property type="molecule type" value="Genomic_DNA"/>
</dbReference>
<feature type="chain" id="PRO_5026763391" evidence="1">
    <location>
        <begin position="31"/>
        <end position="147"/>
    </location>
</feature>
<reference evidence="2 3" key="1">
    <citation type="journal article" date="2014" name="World J. Microbiol. Biotechnol.">
        <title>Biodiversity and physiological characteristics of Antarctic and Arctic lichens-associated bacteria.</title>
        <authorList>
            <person name="Lee Y.M."/>
            <person name="Kim E.H."/>
            <person name="Lee H.K."/>
            <person name="Hong S.G."/>
        </authorList>
    </citation>
    <scope>NUCLEOTIDE SEQUENCE [LARGE SCALE GENOMIC DNA]</scope>
    <source>
        <strain evidence="2 3">PAMC 26569</strain>
    </source>
</reference>
<keyword evidence="1" id="KW-0732">Signal</keyword>
<keyword evidence="3" id="KW-1185">Reference proteome</keyword>
<evidence type="ECO:0000256" key="1">
    <source>
        <dbReference type="SAM" id="SignalP"/>
    </source>
</evidence>
<dbReference type="Proteomes" id="UP000500767">
    <property type="component" value="Chromosome"/>
</dbReference>
<organism evidence="2 3">
    <name type="scientific">Lichenicola cladoniae</name>
    <dbReference type="NCBI Taxonomy" id="1484109"/>
    <lineage>
        <taxon>Bacteria</taxon>
        <taxon>Pseudomonadati</taxon>
        <taxon>Pseudomonadota</taxon>
        <taxon>Alphaproteobacteria</taxon>
        <taxon>Acetobacterales</taxon>
        <taxon>Acetobacteraceae</taxon>
        <taxon>Lichenicola</taxon>
    </lineage>
</organism>
<sequence>MRPARRTAIPVQPTLLLAALLAGWAGGAPARAGSLQDDSLLRDPGSYSLEPPSLLAGGVVSQSFGSGGYRSSAIRMDSGLLGGKTRAFVELGTGQGPRWHGRPVVSGSSVAVGVETEIARHMTLSITGGAERDRFGNAGYGNPNFLP</sequence>
<evidence type="ECO:0000313" key="3">
    <source>
        <dbReference type="Proteomes" id="UP000500767"/>
    </source>
</evidence>
<protein>
    <submittedName>
        <fullName evidence="2">Uncharacterized protein</fullName>
    </submittedName>
</protein>
<proteinExistence type="predicted"/>
<dbReference type="RefSeq" id="WP_171836077.1">
    <property type="nucleotide sequence ID" value="NZ_CP053708.1"/>
</dbReference>
<dbReference type="AlphaFoldDB" id="A0A6M8HHX8"/>
<accession>A0A6M8HHX8</accession>